<name>A0A1D3KZU7_9EURY</name>
<reference evidence="2 3" key="1">
    <citation type="submission" date="2016-08" db="EMBL/GenBank/DDBJ databases">
        <authorList>
            <person name="Seilhamer J.J."/>
        </authorList>
    </citation>
    <scope>NUCLEOTIDE SEQUENCE [LARGE SCALE GENOMIC DNA]</scope>
    <source>
        <strain evidence="2">Buetzberg</strain>
    </source>
</reference>
<dbReference type="InterPro" id="IPR011051">
    <property type="entry name" value="RmlC_Cupin_sf"/>
</dbReference>
<dbReference type="GeneID" id="30411180"/>
<dbReference type="SUPFAM" id="SSF51182">
    <property type="entry name" value="RmlC-like cupins"/>
    <property type="match status" value="1"/>
</dbReference>
<evidence type="ECO:0000259" key="1">
    <source>
        <dbReference type="Pfam" id="PF07883"/>
    </source>
</evidence>
<dbReference type="Gene3D" id="2.60.120.10">
    <property type="entry name" value="Jelly Rolls"/>
    <property type="match status" value="1"/>
</dbReference>
<dbReference type="OrthoDB" id="114121at2157"/>
<dbReference type="Pfam" id="PF07883">
    <property type="entry name" value="Cupin_2"/>
    <property type="match status" value="1"/>
</dbReference>
<dbReference type="PANTHER" id="PTHR40112:SF1">
    <property type="entry name" value="H2HPP ISOMERASE"/>
    <property type="match status" value="1"/>
</dbReference>
<protein>
    <submittedName>
        <fullName evidence="2">Cupin 2 conserved barrel domain protein</fullName>
    </submittedName>
</protein>
<dbReference type="InterPro" id="IPR052535">
    <property type="entry name" value="Bacilysin_H2HPP_isomerase"/>
</dbReference>
<keyword evidence="3" id="KW-1185">Reference proteome</keyword>
<dbReference type="Proteomes" id="UP000094707">
    <property type="component" value="Chromosome I"/>
</dbReference>
<dbReference type="InterPro" id="IPR014710">
    <property type="entry name" value="RmlC-like_jellyroll"/>
</dbReference>
<organism evidence="2 3">
    <name type="scientific">Methanobacterium congolense</name>
    <dbReference type="NCBI Taxonomy" id="118062"/>
    <lineage>
        <taxon>Archaea</taxon>
        <taxon>Methanobacteriati</taxon>
        <taxon>Methanobacteriota</taxon>
        <taxon>Methanomada group</taxon>
        <taxon>Methanobacteria</taxon>
        <taxon>Methanobacteriales</taxon>
        <taxon>Methanobacteriaceae</taxon>
        <taxon>Methanobacterium</taxon>
    </lineage>
</organism>
<dbReference type="EMBL" id="LT607756">
    <property type="protein sequence ID" value="SCG84897.1"/>
    <property type="molecule type" value="Genomic_DNA"/>
</dbReference>
<gene>
    <name evidence="2" type="ORF">MCBB_0316</name>
</gene>
<dbReference type="AlphaFoldDB" id="A0A1D3KZU7"/>
<dbReference type="CDD" id="cd02238">
    <property type="entry name" value="cupin_KdgF"/>
    <property type="match status" value="1"/>
</dbReference>
<dbReference type="PATRIC" id="fig|129848.4.peg.320"/>
<dbReference type="PANTHER" id="PTHR40112">
    <property type="entry name" value="H2HPP ISOMERASE"/>
    <property type="match status" value="1"/>
</dbReference>
<accession>A0A1D3KZU7</accession>
<evidence type="ECO:0000313" key="3">
    <source>
        <dbReference type="Proteomes" id="UP000094707"/>
    </source>
</evidence>
<dbReference type="RefSeq" id="WP_071905962.1">
    <property type="nucleotide sequence ID" value="NZ_LT607756.1"/>
</dbReference>
<dbReference type="KEGG" id="mcub:MCBB_0316"/>
<proteinExistence type="predicted"/>
<dbReference type="InterPro" id="IPR025499">
    <property type="entry name" value="KdgF"/>
</dbReference>
<feature type="domain" description="Cupin type-2" evidence="1">
    <location>
        <begin position="38"/>
        <end position="99"/>
    </location>
</feature>
<dbReference type="PIRSF" id="PIRSF029883">
    <property type="entry name" value="KdgF"/>
    <property type="match status" value="1"/>
</dbReference>
<dbReference type="InterPro" id="IPR013096">
    <property type="entry name" value="Cupin_2"/>
</dbReference>
<sequence length="110" mass="12345">MSNHEVSDDKKEYIIVSEGIKRKTLVYGSKTMLTEFLLDGGNTLPMHRHPEEQTGYLVSGNIILTIDGENYDMKPGDSWSINGNVDHGAEIKEDSVAVEVFSPVREDYIQ</sequence>
<evidence type="ECO:0000313" key="2">
    <source>
        <dbReference type="EMBL" id="SCG84897.1"/>
    </source>
</evidence>